<reference evidence="2" key="2">
    <citation type="submission" date="2021-08" db="EMBL/GenBank/DDBJ databases">
        <authorList>
            <person name="Gostincar C."/>
            <person name="Sun X."/>
            <person name="Song Z."/>
            <person name="Gunde-Cimerman N."/>
        </authorList>
    </citation>
    <scope>NUCLEOTIDE SEQUENCE</scope>
    <source>
        <strain evidence="2">EXF-9911</strain>
    </source>
</reference>
<comment type="caution">
    <text evidence="2">The sequence shown here is derived from an EMBL/GenBank/DDBJ whole genome shotgun (WGS) entry which is preliminary data.</text>
</comment>
<dbReference type="GO" id="GO:0046578">
    <property type="term" value="P:regulation of Ras protein signal transduction"/>
    <property type="evidence" value="ECO:0007669"/>
    <property type="project" value="TreeGrafter"/>
</dbReference>
<dbReference type="InterPro" id="IPR036610">
    <property type="entry name" value="PEBP-like_sf"/>
</dbReference>
<reference evidence="2" key="1">
    <citation type="journal article" date="2021" name="J Fungi (Basel)">
        <title>Virulence traits and population genomics of the black yeast Aureobasidium melanogenum.</title>
        <authorList>
            <person name="Cernosa A."/>
            <person name="Sun X."/>
            <person name="Gostincar C."/>
            <person name="Fang C."/>
            <person name="Gunde-Cimerman N."/>
            <person name="Song Z."/>
        </authorList>
    </citation>
    <scope>NUCLEOTIDE SEQUENCE</scope>
    <source>
        <strain evidence="2">EXF-9911</strain>
    </source>
</reference>
<keyword evidence="1" id="KW-0732">Signal</keyword>
<organism evidence="2 3">
    <name type="scientific">Aureobasidium melanogenum</name>
    <name type="common">Aureobasidium pullulans var. melanogenum</name>
    <dbReference type="NCBI Taxonomy" id="46634"/>
    <lineage>
        <taxon>Eukaryota</taxon>
        <taxon>Fungi</taxon>
        <taxon>Dikarya</taxon>
        <taxon>Ascomycota</taxon>
        <taxon>Pezizomycotina</taxon>
        <taxon>Dothideomycetes</taxon>
        <taxon>Dothideomycetidae</taxon>
        <taxon>Dothideales</taxon>
        <taxon>Saccotheciaceae</taxon>
        <taxon>Aureobasidium</taxon>
    </lineage>
</organism>
<evidence type="ECO:0000256" key="1">
    <source>
        <dbReference type="SAM" id="SignalP"/>
    </source>
</evidence>
<evidence type="ECO:0000313" key="3">
    <source>
        <dbReference type="Proteomes" id="UP000779574"/>
    </source>
</evidence>
<gene>
    <name evidence="2" type="ORF">KCU76_g11115</name>
</gene>
<dbReference type="InterPro" id="IPR035810">
    <property type="entry name" value="PEBP_euk"/>
</dbReference>
<accession>A0A9P8EBW0</accession>
<evidence type="ECO:0000313" key="2">
    <source>
        <dbReference type="EMBL" id="KAG9686298.1"/>
    </source>
</evidence>
<dbReference type="CDD" id="cd00866">
    <property type="entry name" value="PEBP_euk"/>
    <property type="match status" value="1"/>
</dbReference>
<name>A0A9P8EBW0_AURME</name>
<protein>
    <submittedName>
        <fullName evidence="2">PEBP-like protein</fullName>
    </submittedName>
</protein>
<dbReference type="Gene3D" id="3.90.280.10">
    <property type="entry name" value="PEBP-like"/>
    <property type="match status" value="1"/>
</dbReference>
<dbReference type="AlphaFoldDB" id="A0A9P8EBW0"/>
<dbReference type="EMBL" id="JAHFXF010000521">
    <property type="protein sequence ID" value="KAG9686298.1"/>
    <property type="molecule type" value="Genomic_DNA"/>
</dbReference>
<feature type="chain" id="PRO_5040355000" evidence="1">
    <location>
        <begin position="17"/>
        <end position="219"/>
    </location>
</feature>
<dbReference type="SUPFAM" id="SSF49777">
    <property type="entry name" value="PEBP-like"/>
    <property type="match status" value="1"/>
</dbReference>
<feature type="non-terminal residue" evidence="2">
    <location>
        <position position="1"/>
    </location>
</feature>
<dbReference type="Proteomes" id="UP000779574">
    <property type="component" value="Unassembled WGS sequence"/>
</dbReference>
<dbReference type="PANTHER" id="PTHR11362">
    <property type="entry name" value="PHOSPHATIDYLETHANOLAMINE-BINDING PROTEIN"/>
    <property type="match status" value="1"/>
</dbReference>
<proteinExistence type="predicted"/>
<dbReference type="Pfam" id="PF01161">
    <property type="entry name" value="PBP"/>
    <property type="match status" value="1"/>
</dbReference>
<sequence length="219" mass="24307">MLFNMLVRYFMLSVLAERVVSFVLPHQEILTSSPAEKDPNAILSALRDAEVIPDVLDTFSPLLSLTANWSSSAKTSLGNTIPPSQLSHPPNVYASLIPSAYLPHGIEYVFALTDPDAPSRNDPKWSQVCHWLVTYRDGDVNELVEYKAPAPPEKTGKHRYVAVVLVPKNGTTEALDLVVPEERKKWGYEGERTGVREFAGLNGLKVIAANFIYSQNDKQ</sequence>
<dbReference type="GO" id="GO:0005543">
    <property type="term" value="F:phospholipid binding"/>
    <property type="evidence" value="ECO:0007669"/>
    <property type="project" value="TreeGrafter"/>
</dbReference>
<dbReference type="GO" id="GO:0030162">
    <property type="term" value="P:regulation of proteolysis"/>
    <property type="evidence" value="ECO:0007669"/>
    <property type="project" value="TreeGrafter"/>
</dbReference>
<dbReference type="PANTHER" id="PTHR11362:SF148">
    <property type="entry name" value="CARBOXYPEPTIDASE Y INHIBITOR"/>
    <property type="match status" value="1"/>
</dbReference>
<dbReference type="GO" id="GO:0030414">
    <property type="term" value="F:peptidase inhibitor activity"/>
    <property type="evidence" value="ECO:0007669"/>
    <property type="project" value="TreeGrafter"/>
</dbReference>
<feature type="signal peptide" evidence="1">
    <location>
        <begin position="1"/>
        <end position="16"/>
    </location>
</feature>
<dbReference type="InterPro" id="IPR008914">
    <property type="entry name" value="PEBP"/>
</dbReference>
<dbReference type="OrthoDB" id="2506647at2759"/>